<evidence type="ECO:0000313" key="3">
    <source>
        <dbReference type="Proteomes" id="UP000285575"/>
    </source>
</evidence>
<name>A0A437RCH8_9BURK</name>
<keyword evidence="1" id="KW-0472">Membrane</keyword>
<dbReference type="OrthoDB" id="9156265at2"/>
<evidence type="ECO:0008006" key="4">
    <source>
        <dbReference type="Google" id="ProtNLM"/>
    </source>
</evidence>
<gene>
    <name evidence="2" type="ORF">EOE66_17060</name>
</gene>
<protein>
    <recommendedName>
        <fullName evidence="4">Transmembrane protein</fullName>
    </recommendedName>
</protein>
<sequence length="126" mass="13306">MHIAIWLLAAFVLALWSLLAWAVGALLGLDPSWVTDIGTLAGQVPFGALIEAWIPGWQALLTATLEFTRTALGWLGGFSQVLVWVLWAVGAVVIVLCAGLLSLLVAVVRRNMPKPPSSPPNTPAAA</sequence>
<keyword evidence="3" id="KW-1185">Reference proteome</keyword>
<accession>A0A437RCH8</accession>
<evidence type="ECO:0000313" key="2">
    <source>
        <dbReference type="EMBL" id="RVU44384.1"/>
    </source>
</evidence>
<dbReference type="RefSeq" id="WP_128229931.1">
    <property type="nucleotide sequence ID" value="NZ_SACR01000005.1"/>
</dbReference>
<evidence type="ECO:0000256" key="1">
    <source>
        <dbReference type="SAM" id="Phobius"/>
    </source>
</evidence>
<reference evidence="2 3" key="1">
    <citation type="submission" date="2019-01" db="EMBL/GenBank/DDBJ databases">
        <authorList>
            <person name="Chen W.-M."/>
        </authorList>
    </citation>
    <scope>NUCLEOTIDE SEQUENCE [LARGE SCALE GENOMIC DNA]</scope>
    <source>
        <strain evidence="2 3">KYPY4</strain>
    </source>
</reference>
<dbReference type="Proteomes" id="UP000285575">
    <property type="component" value="Unassembled WGS sequence"/>
</dbReference>
<keyword evidence="1" id="KW-1133">Transmembrane helix</keyword>
<dbReference type="EMBL" id="SACR01000005">
    <property type="protein sequence ID" value="RVU44384.1"/>
    <property type="molecule type" value="Genomic_DNA"/>
</dbReference>
<keyword evidence="1" id="KW-0812">Transmembrane</keyword>
<comment type="caution">
    <text evidence="2">The sequence shown here is derived from an EMBL/GenBank/DDBJ whole genome shotgun (WGS) entry which is preliminary data.</text>
</comment>
<dbReference type="AlphaFoldDB" id="A0A437RCH8"/>
<feature type="transmembrane region" description="Helical" evidence="1">
    <location>
        <begin position="81"/>
        <end position="108"/>
    </location>
</feature>
<proteinExistence type="predicted"/>
<organism evidence="2 3">
    <name type="scientific">Rubrivivax rivuli</name>
    <dbReference type="NCBI Taxonomy" id="1862385"/>
    <lineage>
        <taxon>Bacteria</taxon>
        <taxon>Pseudomonadati</taxon>
        <taxon>Pseudomonadota</taxon>
        <taxon>Betaproteobacteria</taxon>
        <taxon>Burkholderiales</taxon>
        <taxon>Sphaerotilaceae</taxon>
        <taxon>Rubrivivax</taxon>
    </lineage>
</organism>